<dbReference type="AlphaFoldDB" id="A0A6M4GYN1"/>
<dbReference type="GO" id="GO:0016829">
    <property type="term" value="F:lyase activity"/>
    <property type="evidence" value="ECO:0007669"/>
    <property type="project" value="UniProtKB-KW"/>
</dbReference>
<gene>
    <name evidence="4" type="primary">cpcT</name>
    <name evidence="4" type="ORF">DSM104443_01704</name>
</gene>
<keyword evidence="2 4" id="KW-0456">Lyase</keyword>
<dbReference type="InterPro" id="IPR010404">
    <property type="entry name" value="CpcT/CpeT"/>
</dbReference>
<name>A0A6M4GYN1_9PROT</name>
<proteinExistence type="inferred from homology"/>
<evidence type="ECO:0000313" key="5">
    <source>
        <dbReference type="Proteomes" id="UP000501534"/>
    </source>
</evidence>
<accession>A0A6M4GYN1</accession>
<dbReference type="EMBL" id="CP053069">
    <property type="protein sequence ID" value="QJR10637.1"/>
    <property type="molecule type" value="Genomic_DNA"/>
</dbReference>
<dbReference type="EC" id="4.-.-.-" evidence="4"/>
<protein>
    <submittedName>
        <fullName evidence="4">Chromophore lyase CpcT/CpeT</fullName>
        <ecNumber evidence="4">4.-.-.-</ecNumber>
    </submittedName>
</protein>
<dbReference type="Gene3D" id="2.40.128.590">
    <property type="entry name" value="CpcT/CpeT domain"/>
    <property type="match status" value="1"/>
</dbReference>
<evidence type="ECO:0000256" key="3">
    <source>
        <dbReference type="SAM" id="SignalP"/>
    </source>
</evidence>
<dbReference type="Proteomes" id="UP000501534">
    <property type="component" value="Chromosome"/>
</dbReference>
<dbReference type="KEGG" id="uru:DSM104443_01704"/>
<dbReference type="PANTHER" id="PTHR35137:SF1">
    <property type="entry name" value="CHROMOPHORE LYASE CRL, CHLOROPLASTIC"/>
    <property type="match status" value="1"/>
</dbReference>
<dbReference type="Pfam" id="PF06206">
    <property type="entry name" value="CpeT"/>
    <property type="match status" value="1"/>
</dbReference>
<evidence type="ECO:0000256" key="2">
    <source>
        <dbReference type="ARBA" id="ARBA00023239"/>
    </source>
</evidence>
<keyword evidence="5" id="KW-1185">Reference proteome</keyword>
<dbReference type="PANTHER" id="PTHR35137">
    <property type="entry name" value="CHROMOPHORE LYASE CRL, CHLOROPLASTIC"/>
    <property type="match status" value="1"/>
</dbReference>
<feature type="chain" id="PRO_5026649524" evidence="3">
    <location>
        <begin position="20"/>
        <end position="230"/>
    </location>
</feature>
<dbReference type="PROSITE" id="PS51257">
    <property type="entry name" value="PROKAR_LIPOPROTEIN"/>
    <property type="match status" value="1"/>
</dbReference>
<dbReference type="CDD" id="cd16338">
    <property type="entry name" value="CpcT"/>
    <property type="match status" value="1"/>
</dbReference>
<feature type="signal peptide" evidence="3">
    <location>
        <begin position="1"/>
        <end position="19"/>
    </location>
</feature>
<comment type="similarity">
    <text evidence="1">Belongs to the CpcT/CpeT biliprotein lyase family.</text>
</comment>
<dbReference type="RefSeq" id="WP_171091299.1">
    <property type="nucleotide sequence ID" value="NZ_CP053069.1"/>
</dbReference>
<reference evidence="4 5" key="1">
    <citation type="submission" date="2020-04" db="EMBL/GenBank/DDBJ databases">
        <title>Usitatibacter rugosus gen. nov., sp. nov. and Usitatibacter palustris sp. nov., novel members of Usitatibacteraceae fam. nov. within the order Nitrosomonadales isolated from soil.</title>
        <authorList>
            <person name="Huber K.J."/>
            <person name="Neumann-Schaal M."/>
            <person name="Geppert A."/>
            <person name="Luckner M."/>
            <person name="Wanner G."/>
            <person name="Overmann J."/>
        </authorList>
    </citation>
    <scope>NUCLEOTIDE SEQUENCE [LARGE SCALE GENOMIC DNA]</scope>
    <source>
        <strain evidence="4 5">0125_3</strain>
    </source>
</reference>
<evidence type="ECO:0000313" key="4">
    <source>
        <dbReference type="EMBL" id="QJR10637.1"/>
    </source>
</evidence>
<organism evidence="4 5">
    <name type="scientific">Usitatibacter rugosus</name>
    <dbReference type="NCBI Taxonomy" id="2732067"/>
    <lineage>
        <taxon>Bacteria</taxon>
        <taxon>Pseudomonadati</taxon>
        <taxon>Pseudomonadota</taxon>
        <taxon>Betaproteobacteria</taxon>
        <taxon>Nitrosomonadales</taxon>
        <taxon>Usitatibacteraceae</taxon>
        <taxon>Usitatibacter</taxon>
    </lineage>
</organism>
<dbReference type="InterPro" id="IPR038672">
    <property type="entry name" value="CpcT/CpeT_sf"/>
</dbReference>
<evidence type="ECO:0000256" key="1">
    <source>
        <dbReference type="ARBA" id="ARBA00008206"/>
    </source>
</evidence>
<keyword evidence="3" id="KW-0732">Signal</keyword>
<sequence>MSRALSFAAALILAACATATPPGTTATTATASDPFPTRGDQRSRELFVSYLLGTFESIPQVTTAGGGDSSRVTLRVVPVWTERAGETWLYQEYSIRGQEGGPYLQRLFRVGDTGDGVLLAEYTLPGDGSRYFGAWQDPKSAFAFLDPKSLREIPNCRMTVADQSTIVFAGGTIGKACRAHVPEGAYEVSSLSLSSATLRIWDRGYDAAGKVVWGSAIGPLEMRRMSSRAQ</sequence>